<dbReference type="EMBL" id="BIFH01000035">
    <property type="protein sequence ID" value="GCD99838.1"/>
    <property type="molecule type" value="Genomic_DNA"/>
</dbReference>
<comment type="caution">
    <text evidence="1">The sequence shown here is derived from an EMBL/GenBank/DDBJ whole genome shotgun (WGS) entry which is preliminary data.</text>
</comment>
<accession>A0A401YZ24</accession>
<dbReference type="RefSeq" id="WP_126641608.1">
    <property type="nucleotide sequence ID" value="NZ_BIFH01000035.1"/>
</dbReference>
<sequence length="83" mass="8743">MELDLPVTLGVVNEAATASASQTSEGQVTITIVITHSTDDRHASSHVAHLSVRAAHDLFLSLGESLVTGLNLAFDDIENDCRG</sequence>
<dbReference type="Proteomes" id="UP000286931">
    <property type="component" value="Unassembled WGS sequence"/>
</dbReference>
<proteinExistence type="predicted"/>
<protein>
    <submittedName>
        <fullName evidence="1">Uncharacterized protein</fullName>
    </submittedName>
</protein>
<evidence type="ECO:0000313" key="1">
    <source>
        <dbReference type="EMBL" id="GCD99838.1"/>
    </source>
</evidence>
<organism evidence="1 2">
    <name type="scientific">Embleya hyalina</name>
    <dbReference type="NCBI Taxonomy" id="516124"/>
    <lineage>
        <taxon>Bacteria</taxon>
        <taxon>Bacillati</taxon>
        <taxon>Actinomycetota</taxon>
        <taxon>Actinomycetes</taxon>
        <taxon>Kitasatosporales</taxon>
        <taxon>Streptomycetaceae</taxon>
        <taxon>Embleya</taxon>
    </lineage>
</organism>
<dbReference type="AlphaFoldDB" id="A0A401YZ24"/>
<name>A0A401YZ24_9ACTN</name>
<keyword evidence="2" id="KW-1185">Reference proteome</keyword>
<reference evidence="1 2" key="1">
    <citation type="submission" date="2018-12" db="EMBL/GenBank/DDBJ databases">
        <title>Draft genome sequence of Embleya hyalina NBRC 13850T.</title>
        <authorList>
            <person name="Komaki H."/>
            <person name="Hosoyama A."/>
            <person name="Kimura A."/>
            <person name="Ichikawa N."/>
            <person name="Tamura T."/>
        </authorList>
    </citation>
    <scope>NUCLEOTIDE SEQUENCE [LARGE SCALE GENOMIC DNA]</scope>
    <source>
        <strain evidence="1 2">NBRC 13850</strain>
    </source>
</reference>
<gene>
    <name evidence="1" type="ORF">EHYA_07560</name>
</gene>
<evidence type="ECO:0000313" key="2">
    <source>
        <dbReference type="Proteomes" id="UP000286931"/>
    </source>
</evidence>